<gene>
    <name evidence="2" type="ORF">PCOR1329_LOCUS59447</name>
</gene>
<sequence>MVSNMDDSWRSRRHRGGPVAGRRGEATRASQAPAAPPLPRWSAAHAAVSAARPAEPASAPPRAVPTAAPAQVLAQPPAPEPTLPAAASAGSASFAWRPPESVVNTWPPAAPRQRGDNQGPQHWQGLDRLDTWVVNIKRWLKRTSLSPEAQVGRVVDELLVGLQEKLTCI</sequence>
<organism evidence="2 3">
    <name type="scientific">Prorocentrum cordatum</name>
    <dbReference type="NCBI Taxonomy" id="2364126"/>
    <lineage>
        <taxon>Eukaryota</taxon>
        <taxon>Sar</taxon>
        <taxon>Alveolata</taxon>
        <taxon>Dinophyceae</taxon>
        <taxon>Prorocentrales</taxon>
        <taxon>Prorocentraceae</taxon>
        <taxon>Prorocentrum</taxon>
    </lineage>
</organism>
<dbReference type="Proteomes" id="UP001189429">
    <property type="component" value="Unassembled WGS sequence"/>
</dbReference>
<feature type="compositionally biased region" description="Low complexity" evidence="1">
    <location>
        <begin position="64"/>
        <end position="75"/>
    </location>
</feature>
<evidence type="ECO:0000313" key="2">
    <source>
        <dbReference type="EMBL" id="CAK0874608.1"/>
    </source>
</evidence>
<dbReference type="EMBL" id="CAUYUJ010017411">
    <property type="protein sequence ID" value="CAK0874608.1"/>
    <property type="molecule type" value="Genomic_DNA"/>
</dbReference>
<keyword evidence="3" id="KW-1185">Reference proteome</keyword>
<accession>A0ABN9VN00</accession>
<feature type="compositionally biased region" description="Low complexity" evidence="1">
    <location>
        <begin position="83"/>
        <end position="95"/>
    </location>
</feature>
<feature type="region of interest" description="Disordered" evidence="1">
    <location>
        <begin position="1"/>
        <end position="124"/>
    </location>
</feature>
<evidence type="ECO:0000256" key="1">
    <source>
        <dbReference type="SAM" id="MobiDB-lite"/>
    </source>
</evidence>
<protein>
    <submittedName>
        <fullName evidence="2">Uncharacterized protein</fullName>
    </submittedName>
</protein>
<reference evidence="2" key="1">
    <citation type="submission" date="2023-10" db="EMBL/GenBank/DDBJ databases">
        <authorList>
            <person name="Chen Y."/>
            <person name="Shah S."/>
            <person name="Dougan E. K."/>
            <person name="Thang M."/>
            <person name="Chan C."/>
        </authorList>
    </citation>
    <scope>NUCLEOTIDE SEQUENCE [LARGE SCALE GENOMIC DNA]</scope>
</reference>
<proteinExistence type="predicted"/>
<evidence type="ECO:0000313" key="3">
    <source>
        <dbReference type="Proteomes" id="UP001189429"/>
    </source>
</evidence>
<feature type="compositionally biased region" description="Low complexity" evidence="1">
    <location>
        <begin position="40"/>
        <end position="57"/>
    </location>
</feature>
<name>A0ABN9VN00_9DINO</name>
<comment type="caution">
    <text evidence="2">The sequence shown here is derived from an EMBL/GenBank/DDBJ whole genome shotgun (WGS) entry which is preliminary data.</text>
</comment>